<name>Q6MEZ5_PARUW</name>
<evidence type="ECO:0000313" key="2">
    <source>
        <dbReference type="EMBL" id="CAF22854.1"/>
    </source>
</evidence>
<dbReference type="KEGG" id="pcu:PC_RS00630"/>
<evidence type="ECO:0008006" key="4">
    <source>
        <dbReference type="Google" id="ProtNLM"/>
    </source>
</evidence>
<dbReference type="EMBL" id="BX908798">
    <property type="protein sequence ID" value="CAF22854.1"/>
    <property type="molecule type" value="Genomic_DNA"/>
</dbReference>
<reference evidence="2 3" key="1">
    <citation type="journal article" date="2004" name="Science">
        <title>Illuminating the evolutionary history of chlamydiae.</title>
        <authorList>
            <person name="Horn M."/>
            <person name="Collingro A."/>
            <person name="Schmitz-Esser S."/>
            <person name="Beier C.L."/>
            <person name="Purkhold U."/>
            <person name="Fartmann B."/>
            <person name="Brandt P."/>
            <person name="Nyakatura G.J."/>
            <person name="Droege M."/>
            <person name="Frishman D."/>
            <person name="Rattei T."/>
            <person name="Mewes H."/>
            <person name="Wagner M."/>
        </authorList>
    </citation>
    <scope>NUCLEOTIDE SEQUENCE [LARGE SCALE GENOMIC DNA]</scope>
    <source>
        <strain evidence="2 3">UWE25</strain>
    </source>
</reference>
<keyword evidence="1" id="KW-1133">Transmembrane helix</keyword>
<protein>
    <recommendedName>
        <fullName evidence="4">DUF3592 domain-containing protein</fullName>
    </recommendedName>
</protein>
<keyword evidence="1" id="KW-0472">Membrane</keyword>
<dbReference type="eggNOG" id="ENOG5033CZ2">
    <property type="taxonomic scope" value="Bacteria"/>
</dbReference>
<proteinExistence type="predicted"/>
<sequence>MILHRNPIWIAFFSLIIIVTFFYTINAILDFYHYQRLNCSLPANEIKWSIKKVNDETFVPKGFYQFTYKGERISGYTSFQQHYLNPFAAKEAIDRLANANLQVWFDSSAPNFSTLEKNFPFKKIFYTLILWVLIFYLLWLDRRVILYKN</sequence>
<organism evidence="2 3">
    <name type="scientific">Protochlamydia amoebophila (strain UWE25)</name>
    <dbReference type="NCBI Taxonomy" id="264201"/>
    <lineage>
        <taxon>Bacteria</taxon>
        <taxon>Pseudomonadati</taxon>
        <taxon>Chlamydiota</taxon>
        <taxon>Chlamydiia</taxon>
        <taxon>Parachlamydiales</taxon>
        <taxon>Parachlamydiaceae</taxon>
        <taxon>Candidatus Protochlamydia</taxon>
    </lineage>
</organism>
<dbReference type="RefSeq" id="WP_011174680.1">
    <property type="nucleotide sequence ID" value="NC_005861.2"/>
</dbReference>
<evidence type="ECO:0000256" key="1">
    <source>
        <dbReference type="SAM" id="Phobius"/>
    </source>
</evidence>
<gene>
    <name evidence="2" type="ORF">PC_RS00630</name>
</gene>
<dbReference type="AlphaFoldDB" id="Q6MEZ5"/>
<keyword evidence="1" id="KW-0812">Transmembrane</keyword>
<dbReference type="STRING" id="264201.pc0130"/>
<feature type="transmembrane region" description="Helical" evidence="1">
    <location>
        <begin position="7"/>
        <end position="29"/>
    </location>
</feature>
<dbReference type="Proteomes" id="UP000000529">
    <property type="component" value="Chromosome"/>
</dbReference>
<evidence type="ECO:0000313" key="3">
    <source>
        <dbReference type="Proteomes" id="UP000000529"/>
    </source>
</evidence>
<dbReference type="OrthoDB" id="9961830at2"/>
<accession>Q6MEZ5</accession>
<keyword evidence="3" id="KW-1185">Reference proteome</keyword>
<feature type="transmembrane region" description="Helical" evidence="1">
    <location>
        <begin position="124"/>
        <end position="140"/>
    </location>
</feature>
<dbReference type="HOGENOM" id="CLU_1747888_0_0_0"/>